<feature type="region of interest" description="Disordered" evidence="1">
    <location>
        <begin position="112"/>
        <end position="141"/>
    </location>
</feature>
<dbReference type="EMBL" id="BAAAHP010000187">
    <property type="protein sequence ID" value="GAA0897949.1"/>
    <property type="molecule type" value="Genomic_DNA"/>
</dbReference>
<name>A0ABP3YP04_9PSEU</name>
<dbReference type="CDD" id="cd00093">
    <property type="entry name" value="HTH_XRE"/>
    <property type="match status" value="1"/>
</dbReference>
<evidence type="ECO:0000256" key="1">
    <source>
        <dbReference type="SAM" id="MobiDB-lite"/>
    </source>
</evidence>
<evidence type="ECO:0000313" key="3">
    <source>
        <dbReference type="EMBL" id="GAA0897949.1"/>
    </source>
</evidence>
<dbReference type="InterPro" id="IPR010982">
    <property type="entry name" value="Lambda_DNA-bd_dom_sf"/>
</dbReference>
<dbReference type="SMART" id="SM00530">
    <property type="entry name" value="HTH_XRE"/>
    <property type="match status" value="1"/>
</dbReference>
<proteinExistence type="predicted"/>
<organism evidence="3 4">
    <name type="scientific">Pseudonocardia zijingensis</name>
    <dbReference type="NCBI Taxonomy" id="153376"/>
    <lineage>
        <taxon>Bacteria</taxon>
        <taxon>Bacillati</taxon>
        <taxon>Actinomycetota</taxon>
        <taxon>Actinomycetes</taxon>
        <taxon>Pseudonocardiales</taxon>
        <taxon>Pseudonocardiaceae</taxon>
        <taxon>Pseudonocardia</taxon>
    </lineage>
</organism>
<gene>
    <name evidence="3" type="ORF">GCM10009559_59500</name>
</gene>
<dbReference type="Proteomes" id="UP001499967">
    <property type="component" value="Unassembled WGS sequence"/>
</dbReference>
<feature type="compositionally biased region" description="Basic and acidic residues" evidence="1">
    <location>
        <begin position="132"/>
        <end position="141"/>
    </location>
</feature>
<dbReference type="InterPro" id="IPR001387">
    <property type="entry name" value="Cro/C1-type_HTH"/>
</dbReference>
<dbReference type="SUPFAM" id="SSF47413">
    <property type="entry name" value="lambda repressor-like DNA-binding domains"/>
    <property type="match status" value="1"/>
</dbReference>
<dbReference type="RefSeq" id="WP_343944980.1">
    <property type="nucleotide sequence ID" value="NZ_BAAAHP010000187.1"/>
</dbReference>
<accession>A0ABP3YP04</accession>
<dbReference type="Gene3D" id="1.10.260.40">
    <property type="entry name" value="lambda repressor-like DNA-binding domains"/>
    <property type="match status" value="1"/>
</dbReference>
<evidence type="ECO:0000313" key="4">
    <source>
        <dbReference type="Proteomes" id="UP001499967"/>
    </source>
</evidence>
<sequence>MMLRVSLGDRIRSAREAAGKSREELADQVGVSVKTIGNWETDRVTPKSKLGALERVLGVQLRGTRGRQGVDLDDASDAQVLSNIAGRLAERDVMRDRIRELTAEVQALRAQLSSISRGEESPAGAPQQLRPGYERDQRQEQ</sequence>
<dbReference type="Pfam" id="PF01381">
    <property type="entry name" value="HTH_3"/>
    <property type="match status" value="1"/>
</dbReference>
<comment type="caution">
    <text evidence="3">The sequence shown here is derived from an EMBL/GenBank/DDBJ whole genome shotgun (WGS) entry which is preliminary data.</text>
</comment>
<protein>
    <recommendedName>
        <fullName evidence="2">HTH cro/C1-type domain-containing protein</fullName>
    </recommendedName>
</protein>
<dbReference type="PROSITE" id="PS50943">
    <property type="entry name" value="HTH_CROC1"/>
    <property type="match status" value="1"/>
</dbReference>
<feature type="domain" description="HTH cro/C1-type" evidence="2">
    <location>
        <begin position="11"/>
        <end position="61"/>
    </location>
</feature>
<evidence type="ECO:0000259" key="2">
    <source>
        <dbReference type="PROSITE" id="PS50943"/>
    </source>
</evidence>
<reference evidence="4" key="1">
    <citation type="journal article" date="2019" name="Int. J. Syst. Evol. Microbiol.">
        <title>The Global Catalogue of Microorganisms (GCM) 10K type strain sequencing project: providing services to taxonomists for standard genome sequencing and annotation.</title>
        <authorList>
            <consortium name="The Broad Institute Genomics Platform"/>
            <consortium name="The Broad Institute Genome Sequencing Center for Infectious Disease"/>
            <person name="Wu L."/>
            <person name="Ma J."/>
        </authorList>
    </citation>
    <scope>NUCLEOTIDE SEQUENCE [LARGE SCALE GENOMIC DNA]</scope>
    <source>
        <strain evidence="4">JCM 11117</strain>
    </source>
</reference>
<keyword evidence="4" id="KW-1185">Reference proteome</keyword>